<keyword evidence="4" id="KW-1185">Reference proteome</keyword>
<dbReference type="Pfam" id="PF10213">
    <property type="entry name" value="MRP-S28"/>
    <property type="match status" value="1"/>
</dbReference>
<feature type="region of interest" description="Disordered" evidence="1">
    <location>
        <begin position="216"/>
        <end position="249"/>
    </location>
</feature>
<dbReference type="GO" id="GO:0032543">
    <property type="term" value="P:mitochondrial translation"/>
    <property type="evidence" value="ECO:0007669"/>
    <property type="project" value="InterPro"/>
</dbReference>
<keyword evidence="3" id="KW-0687">Ribonucleoprotein</keyword>
<dbReference type="PANTHER" id="PTHR13490">
    <property type="entry name" value="MITOCHONDRIAL 28S RIBOSOMAL PROTEIN S28"/>
    <property type="match status" value="1"/>
</dbReference>
<reference evidence="3 4" key="1">
    <citation type="submission" date="2023-03" db="EMBL/GenBank/DDBJ databases">
        <title>Mating type loci evolution in Malassezia.</title>
        <authorList>
            <person name="Coelho M.A."/>
        </authorList>
    </citation>
    <scope>NUCLEOTIDE SEQUENCE [LARGE SCALE GENOMIC DNA]</scope>
    <source>
        <strain evidence="3 4">CBS 13387</strain>
    </source>
</reference>
<dbReference type="InterPro" id="IPR039848">
    <property type="entry name" value="Ribosomal_mS35_mt"/>
</dbReference>
<protein>
    <submittedName>
        <fullName evidence="3">37S ribosomal protein S24, mitochondrial</fullName>
    </submittedName>
</protein>
<evidence type="ECO:0000256" key="1">
    <source>
        <dbReference type="SAM" id="MobiDB-lite"/>
    </source>
</evidence>
<keyword evidence="3" id="KW-0689">Ribosomal protein</keyword>
<gene>
    <name evidence="3" type="primary">RSM24</name>
    <name evidence="3" type="ORF">MARU1_003740</name>
</gene>
<sequence>MSRALACARVHTRAMHTSMRCAKEDITKEMNYVLRKDTMPLQQLPKYRFDDVSSIGHIRLQKERQMLKYYRLLANEFPKLKELHVPFTPPPPSSFLTFKFTHYQGEEHPDTSKVVLTFAVKDLFDSKALSTSLAKHKFLLLAGPRWQPPHTAFVQRWNDALAQGPDALEALCQGEGNLGSVKIASQSLPNEAQNMKWCSDVLDRMVSESHAEPALQDVPLDVRPYTSSNARGGRKTRPTKHDFPKEWLP</sequence>
<organism evidence="3 4">
    <name type="scientific">Malassezia arunalokei</name>
    <dbReference type="NCBI Taxonomy" id="1514897"/>
    <lineage>
        <taxon>Eukaryota</taxon>
        <taxon>Fungi</taxon>
        <taxon>Dikarya</taxon>
        <taxon>Basidiomycota</taxon>
        <taxon>Ustilaginomycotina</taxon>
        <taxon>Malasseziomycetes</taxon>
        <taxon>Malasseziales</taxon>
        <taxon>Malasseziaceae</taxon>
        <taxon>Malassezia</taxon>
    </lineage>
</organism>
<evidence type="ECO:0000259" key="2">
    <source>
        <dbReference type="Pfam" id="PF10213"/>
    </source>
</evidence>
<dbReference type="GO" id="GO:0003735">
    <property type="term" value="F:structural constituent of ribosome"/>
    <property type="evidence" value="ECO:0007669"/>
    <property type="project" value="InterPro"/>
</dbReference>
<dbReference type="InterPro" id="IPR019349">
    <property type="entry name" value="Ribosomal_mS35_mit"/>
</dbReference>
<dbReference type="GO" id="GO:0005763">
    <property type="term" value="C:mitochondrial small ribosomal subunit"/>
    <property type="evidence" value="ECO:0007669"/>
    <property type="project" value="TreeGrafter"/>
</dbReference>
<dbReference type="EMBL" id="CP119923">
    <property type="protein sequence ID" value="WFD17681.1"/>
    <property type="molecule type" value="Genomic_DNA"/>
</dbReference>
<dbReference type="PANTHER" id="PTHR13490:SF0">
    <property type="entry name" value="SMALL RIBOSOMAL SUBUNIT PROTEIN MS35"/>
    <property type="match status" value="1"/>
</dbReference>
<proteinExistence type="predicted"/>
<accession>A0AAJ6CM38</accession>
<feature type="domain" description="Small ribosomal subunit protein mS35 mitochondrial conserved" evidence="2">
    <location>
        <begin position="86"/>
        <end position="247"/>
    </location>
</feature>
<dbReference type="Proteomes" id="UP001217582">
    <property type="component" value="Chromosome 8"/>
</dbReference>
<name>A0AAJ6CM38_9BASI</name>
<evidence type="ECO:0000313" key="3">
    <source>
        <dbReference type="EMBL" id="WFD17681.1"/>
    </source>
</evidence>
<dbReference type="AlphaFoldDB" id="A0AAJ6CM38"/>
<evidence type="ECO:0000313" key="4">
    <source>
        <dbReference type="Proteomes" id="UP001217582"/>
    </source>
</evidence>
<feature type="compositionally biased region" description="Basic and acidic residues" evidence="1">
    <location>
        <begin position="239"/>
        <end position="249"/>
    </location>
</feature>